<feature type="compositionally biased region" description="Low complexity" evidence="1">
    <location>
        <begin position="391"/>
        <end position="405"/>
    </location>
</feature>
<feature type="compositionally biased region" description="Pro residues" evidence="1">
    <location>
        <begin position="325"/>
        <end position="341"/>
    </location>
</feature>
<dbReference type="PANTHER" id="PTHR33734:SF22">
    <property type="entry name" value="MEMBRANE-BOUND LYTIC MUREIN TRANSGLYCOSYLASE D"/>
    <property type="match status" value="1"/>
</dbReference>
<feature type="domain" description="LysM" evidence="2">
    <location>
        <begin position="206"/>
        <end position="250"/>
    </location>
</feature>
<feature type="region of interest" description="Disordered" evidence="1">
    <location>
        <begin position="391"/>
        <end position="410"/>
    </location>
</feature>
<dbReference type="CDD" id="cd00118">
    <property type="entry name" value="LysM"/>
    <property type="match status" value="6"/>
</dbReference>
<proteinExistence type="predicted"/>
<dbReference type="RefSeq" id="WP_169659652.1">
    <property type="nucleotide sequence ID" value="NZ_JABANE010000098.1"/>
</dbReference>
<organism evidence="3 4">
    <name type="scientific">Flammeovirga aprica JL-4</name>
    <dbReference type="NCBI Taxonomy" id="694437"/>
    <lineage>
        <taxon>Bacteria</taxon>
        <taxon>Pseudomonadati</taxon>
        <taxon>Bacteroidota</taxon>
        <taxon>Cytophagia</taxon>
        <taxon>Cytophagales</taxon>
        <taxon>Flammeovirgaceae</taxon>
        <taxon>Flammeovirga</taxon>
    </lineage>
</organism>
<feature type="region of interest" description="Disordered" evidence="1">
    <location>
        <begin position="181"/>
        <end position="200"/>
    </location>
</feature>
<feature type="domain" description="LysM" evidence="2">
    <location>
        <begin position="346"/>
        <end position="389"/>
    </location>
</feature>
<dbReference type="InterPro" id="IPR036779">
    <property type="entry name" value="LysM_dom_sf"/>
</dbReference>
<evidence type="ECO:0000259" key="2">
    <source>
        <dbReference type="PROSITE" id="PS51782"/>
    </source>
</evidence>
<dbReference type="Gene3D" id="3.10.350.10">
    <property type="entry name" value="LysM domain"/>
    <property type="match status" value="6"/>
</dbReference>
<dbReference type="InterPro" id="IPR018392">
    <property type="entry name" value="LysM"/>
</dbReference>
<gene>
    <name evidence="3" type="ORF">HHU12_25955</name>
</gene>
<evidence type="ECO:0000313" key="3">
    <source>
        <dbReference type="EMBL" id="NME71437.1"/>
    </source>
</evidence>
<dbReference type="Proteomes" id="UP000576082">
    <property type="component" value="Unassembled WGS sequence"/>
</dbReference>
<keyword evidence="4" id="KW-1185">Reference proteome</keyword>
<dbReference type="SUPFAM" id="SSF54106">
    <property type="entry name" value="LysM domain"/>
    <property type="match status" value="6"/>
</dbReference>
<feature type="domain" description="LysM" evidence="2">
    <location>
        <begin position="270"/>
        <end position="314"/>
    </location>
</feature>
<comment type="caution">
    <text evidence="3">The sequence shown here is derived from an EMBL/GenBank/DDBJ whole genome shotgun (WGS) entry which is preliminary data.</text>
</comment>
<feature type="region of interest" description="Disordered" evidence="1">
    <location>
        <begin position="318"/>
        <end position="345"/>
    </location>
</feature>
<accession>A0A7X9RZE8</accession>
<evidence type="ECO:0000256" key="1">
    <source>
        <dbReference type="SAM" id="MobiDB-lite"/>
    </source>
</evidence>
<dbReference type="EMBL" id="JABANE010000098">
    <property type="protein sequence ID" value="NME71437.1"/>
    <property type="molecule type" value="Genomic_DNA"/>
</dbReference>
<sequence length="843" mass="91007">MKYTVVAGDTLYGISRKNNISTQEILALNGWSSPPPLQIGQEIIVGKVTNNTPAPSSSNSSNTYTVAKGDSLYAIGRKYGVSPSEILTLNGLSPSDGLYIGQVLNIPSSGSSNQSTSTSTTTVTPSPKPVSNSGQKTHTVTQGESLYAISRKYNTTPQAILEENGLGKNAPIYIGQELTIPSASKPTSTPSNNTTVTSTPTPQEKIVYTVQQGDTLYQISRKVGLSPQQILALNGMDASTPIYIGQELKVKGVPKVSPEVSTPTPNETVKTHTVQRGESLYAIGRKYGCSPAEILAANNMAIDATIYIGQTLKMPSKSNAKPVDPITPPPVVRPTPTPPAPTTNYRVYTVQSGDYISKIAKKFNITPQALVAANKLPQGRIYVGQQLMIPSTSQQSNTSQGTTNSIRGQQGRSIYQLSKVDGKSILARGLTGAIGSSYKMAADDVHTVQQRLVQLGSLSSIHNENAQSLAQRYGGSVPGNAIPKTLAAIKNLQNKYRLNWWVESPARVQMMGTNVFKYGEIQPNDITFKFLREFTKFKLQFPHPITGNTEVAEFTNFVRSGYNQYYDGVGYVGKSLPSNVPLKVYTDVGLSTTLAQAMQVVSSHEGNFDAINSYDKAFFSYGFIQFAGGGRGLAPVIARMKVSQPALFKAIFQSAGIDVTYTTRNNDIHQGELIIQFPNGQTLKGIEAEKALRGDHQLYGPFIRAAFHPDLIKAQIEQSVKAYAKPALGIKLNIQTSGFRSSTVPLTDFINSAMGLGFAIDMTVNKWIVKTGQMFSDAINTIARKRGYASYEQLALIDEREVIQEIVNKEGPGDKRVADRGNSMMKSGLSFAKSPSKGSGMIA</sequence>
<dbReference type="Pfam" id="PF01476">
    <property type="entry name" value="LysM"/>
    <property type="match status" value="6"/>
</dbReference>
<feature type="region of interest" description="Disordered" evidence="1">
    <location>
        <begin position="109"/>
        <end position="139"/>
    </location>
</feature>
<name>A0A7X9RZE8_9BACT</name>
<dbReference type="AlphaFoldDB" id="A0A7X9RZE8"/>
<reference evidence="3 4" key="1">
    <citation type="submission" date="2020-04" db="EMBL/GenBank/DDBJ databases">
        <title>Flammeovirga sp. SR4, a novel species isolated from seawater.</title>
        <authorList>
            <person name="Wang X."/>
        </authorList>
    </citation>
    <scope>NUCLEOTIDE SEQUENCE [LARGE SCALE GENOMIC DNA]</scope>
    <source>
        <strain evidence="3 4">ATCC 23126</strain>
    </source>
</reference>
<feature type="domain" description="LysM" evidence="2">
    <location>
        <begin position="136"/>
        <end position="180"/>
    </location>
</feature>
<feature type="domain" description="LysM" evidence="2">
    <location>
        <begin position="1"/>
        <end position="45"/>
    </location>
</feature>
<feature type="domain" description="LysM" evidence="2">
    <location>
        <begin position="62"/>
        <end position="106"/>
    </location>
</feature>
<evidence type="ECO:0000313" key="4">
    <source>
        <dbReference type="Proteomes" id="UP000576082"/>
    </source>
</evidence>
<protein>
    <submittedName>
        <fullName evidence="3">LysM peptidoglycan-binding domain-containing protein</fullName>
    </submittedName>
</protein>
<dbReference type="PROSITE" id="PS51782">
    <property type="entry name" value="LYSM"/>
    <property type="match status" value="6"/>
</dbReference>
<dbReference type="PANTHER" id="PTHR33734">
    <property type="entry name" value="LYSM DOMAIN-CONTAINING GPI-ANCHORED PROTEIN 2"/>
    <property type="match status" value="1"/>
</dbReference>
<dbReference type="SMART" id="SM00257">
    <property type="entry name" value="LysM"/>
    <property type="match status" value="6"/>
</dbReference>
<feature type="compositionally biased region" description="Low complexity" evidence="1">
    <location>
        <begin position="109"/>
        <end position="133"/>
    </location>
</feature>